<keyword evidence="2" id="KW-0805">Transcription regulation</keyword>
<keyword evidence="4" id="KW-0804">Transcription</keyword>
<keyword evidence="9" id="KW-1185">Reference proteome</keyword>
<evidence type="ECO:0000256" key="5">
    <source>
        <dbReference type="ARBA" id="ARBA00023242"/>
    </source>
</evidence>
<name>A0A085LL05_9BILA</name>
<keyword evidence="5" id="KW-0539">Nucleus</keyword>
<feature type="domain" description="BZIP" evidence="7">
    <location>
        <begin position="191"/>
        <end position="254"/>
    </location>
</feature>
<evidence type="ECO:0000256" key="6">
    <source>
        <dbReference type="SAM" id="MobiDB-lite"/>
    </source>
</evidence>
<dbReference type="GO" id="GO:0000981">
    <property type="term" value="F:DNA-binding transcription factor activity, RNA polymerase II-specific"/>
    <property type="evidence" value="ECO:0007669"/>
    <property type="project" value="TreeGrafter"/>
</dbReference>
<proteinExistence type="predicted"/>
<dbReference type="Pfam" id="PF07716">
    <property type="entry name" value="bZIP_2"/>
    <property type="match status" value="1"/>
</dbReference>
<evidence type="ECO:0000256" key="2">
    <source>
        <dbReference type="ARBA" id="ARBA00023015"/>
    </source>
</evidence>
<dbReference type="PANTHER" id="PTHR11988">
    <property type="entry name" value="THYROTROPH EMBRYONIC FACTOR RELATED"/>
    <property type="match status" value="1"/>
</dbReference>
<dbReference type="PROSITE" id="PS50217">
    <property type="entry name" value="BZIP"/>
    <property type="match status" value="1"/>
</dbReference>
<organism evidence="8 9">
    <name type="scientific">Trichuris suis</name>
    <name type="common">pig whipworm</name>
    <dbReference type="NCBI Taxonomy" id="68888"/>
    <lineage>
        <taxon>Eukaryota</taxon>
        <taxon>Metazoa</taxon>
        <taxon>Ecdysozoa</taxon>
        <taxon>Nematoda</taxon>
        <taxon>Enoplea</taxon>
        <taxon>Dorylaimia</taxon>
        <taxon>Trichinellida</taxon>
        <taxon>Trichuridae</taxon>
        <taxon>Trichuris</taxon>
    </lineage>
</organism>
<dbReference type="SUPFAM" id="SSF57959">
    <property type="entry name" value="Leucine zipper domain"/>
    <property type="match status" value="1"/>
</dbReference>
<feature type="compositionally biased region" description="Basic and acidic residues" evidence="6">
    <location>
        <begin position="160"/>
        <end position="172"/>
    </location>
</feature>
<feature type="compositionally biased region" description="Polar residues" evidence="6">
    <location>
        <begin position="146"/>
        <end position="159"/>
    </location>
</feature>
<feature type="compositionally biased region" description="Low complexity" evidence="6">
    <location>
        <begin position="14"/>
        <end position="32"/>
    </location>
</feature>
<protein>
    <recommendedName>
        <fullName evidence="7">BZIP domain-containing protein</fullName>
    </recommendedName>
</protein>
<dbReference type="Proteomes" id="UP000030764">
    <property type="component" value="Unassembled WGS sequence"/>
</dbReference>
<dbReference type="Gene3D" id="1.20.5.170">
    <property type="match status" value="1"/>
</dbReference>
<dbReference type="InterPro" id="IPR004827">
    <property type="entry name" value="bZIP"/>
</dbReference>
<dbReference type="GO" id="GO:0005634">
    <property type="term" value="C:nucleus"/>
    <property type="evidence" value="ECO:0007669"/>
    <property type="project" value="UniProtKB-SubCell"/>
</dbReference>
<keyword evidence="3" id="KW-0238">DNA-binding</keyword>
<dbReference type="GO" id="GO:0000978">
    <property type="term" value="F:RNA polymerase II cis-regulatory region sequence-specific DNA binding"/>
    <property type="evidence" value="ECO:0007669"/>
    <property type="project" value="TreeGrafter"/>
</dbReference>
<evidence type="ECO:0000313" key="8">
    <source>
        <dbReference type="EMBL" id="KFD45651.1"/>
    </source>
</evidence>
<dbReference type="EMBL" id="KL363446">
    <property type="protein sequence ID" value="KFD45651.1"/>
    <property type="molecule type" value="Genomic_DNA"/>
</dbReference>
<feature type="region of interest" description="Disordered" evidence="6">
    <location>
        <begin position="144"/>
        <end position="172"/>
    </location>
</feature>
<comment type="subcellular location">
    <subcellularLocation>
        <location evidence="1">Nucleus</location>
    </subcellularLocation>
</comment>
<evidence type="ECO:0000256" key="3">
    <source>
        <dbReference type="ARBA" id="ARBA00023125"/>
    </source>
</evidence>
<feature type="non-terminal residue" evidence="8">
    <location>
        <position position="259"/>
    </location>
</feature>
<evidence type="ECO:0000256" key="4">
    <source>
        <dbReference type="ARBA" id="ARBA00023163"/>
    </source>
</evidence>
<gene>
    <name evidence="8" type="ORF">M513_13475</name>
</gene>
<dbReference type="AlphaFoldDB" id="A0A085LL05"/>
<dbReference type="CDD" id="cd14695">
    <property type="entry name" value="bZIP_HLF"/>
    <property type="match status" value="1"/>
</dbReference>
<dbReference type="PANTHER" id="PTHR11988:SF56">
    <property type="entry name" value="TRANSCRIPTION FACTOR CES-2"/>
    <property type="match status" value="1"/>
</dbReference>
<evidence type="ECO:0000313" key="9">
    <source>
        <dbReference type="Proteomes" id="UP000030764"/>
    </source>
</evidence>
<evidence type="ECO:0000259" key="7">
    <source>
        <dbReference type="PROSITE" id="PS50217"/>
    </source>
</evidence>
<dbReference type="SMART" id="SM00338">
    <property type="entry name" value="BRLZ"/>
    <property type="match status" value="1"/>
</dbReference>
<dbReference type="InterPro" id="IPR040223">
    <property type="entry name" value="PAR_bZIP"/>
</dbReference>
<reference evidence="8 9" key="1">
    <citation type="journal article" date="2014" name="Nat. Genet.">
        <title>Genome and transcriptome of the porcine whipworm Trichuris suis.</title>
        <authorList>
            <person name="Jex A.R."/>
            <person name="Nejsum P."/>
            <person name="Schwarz E.M."/>
            <person name="Hu L."/>
            <person name="Young N.D."/>
            <person name="Hall R.S."/>
            <person name="Korhonen P.K."/>
            <person name="Liao S."/>
            <person name="Thamsborg S."/>
            <person name="Xia J."/>
            <person name="Xu P."/>
            <person name="Wang S."/>
            <person name="Scheerlinck J.P."/>
            <person name="Hofmann A."/>
            <person name="Sternberg P.W."/>
            <person name="Wang J."/>
            <person name="Gasser R.B."/>
        </authorList>
    </citation>
    <scope>NUCLEOTIDE SEQUENCE [LARGE SCALE GENOMIC DNA]</scope>
    <source>
        <strain evidence="8">DCEP-RM93M</strain>
    </source>
</reference>
<accession>A0A085LL05</accession>
<feature type="region of interest" description="Disordered" evidence="6">
    <location>
        <begin position="11"/>
        <end position="32"/>
    </location>
</feature>
<sequence length="259" mass="28481">MDEPLDYSLKTALSTSDGSNDESSSCQSQSYDTSGHNASSYFAYSPMVTNQRATTCSITPTIQSSLFNSFSYILNSIALESSLSARHLLGPLVTPLNGSSATSLAPLLGQTSSLVGAADSQSETQVSTAGSETASLLLRRRRKYNSRISNENPTAPQETPSDRKEKLNSDEEQVRRTLVAVQSTQHVLLQSNAYWERRRRNNNAAKRSRAARRVKEEEIALRAAYLEQENLKLKAQVAVLKNESARLHCMLINHSQAPL</sequence>
<dbReference type="InterPro" id="IPR046347">
    <property type="entry name" value="bZIP_sf"/>
</dbReference>
<evidence type="ECO:0000256" key="1">
    <source>
        <dbReference type="ARBA" id="ARBA00004123"/>
    </source>
</evidence>